<dbReference type="InterPro" id="IPR003010">
    <property type="entry name" value="C-N_Hydrolase"/>
</dbReference>
<dbReference type="InterPro" id="IPR045254">
    <property type="entry name" value="Nit1/2_C-N_Hydrolase"/>
</dbReference>
<protein>
    <submittedName>
        <fullName evidence="3">Nitrilase</fullName>
    </submittedName>
</protein>
<reference evidence="3" key="1">
    <citation type="journal article" date="2020" name="Fungal Divers.">
        <title>Resolving the Mortierellaceae phylogeny through synthesis of multi-gene phylogenetics and phylogenomics.</title>
        <authorList>
            <person name="Vandepol N."/>
            <person name="Liber J."/>
            <person name="Desiro A."/>
            <person name="Na H."/>
            <person name="Kennedy M."/>
            <person name="Barry K."/>
            <person name="Grigoriev I.V."/>
            <person name="Miller A.N."/>
            <person name="O'Donnell K."/>
            <person name="Stajich J.E."/>
            <person name="Bonito G."/>
        </authorList>
    </citation>
    <scope>NUCLEOTIDE SEQUENCE</scope>
    <source>
        <strain evidence="3">REB-010B</strain>
    </source>
</reference>
<dbReference type="Pfam" id="PF00795">
    <property type="entry name" value="CN_hydrolase"/>
    <property type="match status" value="1"/>
</dbReference>
<dbReference type="PROSITE" id="PS50263">
    <property type="entry name" value="CN_HYDROLASE"/>
    <property type="match status" value="1"/>
</dbReference>
<dbReference type="GO" id="GO:0016811">
    <property type="term" value="F:hydrolase activity, acting on carbon-nitrogen (but not peptide) bonds, in linear amides"/>
    <property type="evidence" value="ECO:0007669"/>
    <property type="project" value="InterPro"/>
</dbReference>
<dbReference type="PANTHER" id="PTHR23088">
    <property type="entry name" value="NITRILASE-RELATED"/>
    <property type="match status" value="1"/>
</dbReference>
<proteinExistence type="predicted"/>
<comment type="caution">
    <text evidence="3">The sequence shown here is derived from an EMBL/GenBank/DDBJ whole genome shotgun (WGS) entry which is preliminary data.</text>
</comment>
<keyword evidence="4" id="KW-1185">Reference proteome</keyword>
<dbReference type="CDD" id="cd07572">
    <property type="entry name" value="nit"/>
    <property type="match status" value="1"/>
</dbReference>
<dbReference type="InterPro" id="IPR036526">
    <property type="entry name" value="C-N_Hydrolase_sf"/>
</dbReference>
<dbReference type="PROSITE" id="PS01227">
    <property type="entry name" value="UPF0012"/>
    <property type="match status" value="1"/>
</dbReference>
<evidence type="ECO:0000259" key="2">
    <source>
        <dbReference type="PROSITE" id="PS50263"/>
    </source>
</evidence>
<evidence type="ECO:0000256" key="1">
    <source>
        <dbReference type="ARBA" id="ARBA00022801"/>
    </source>
</evidence>
<dbReference type="AlphaFoldDB" id="A0A9P6RS02"/>
<dbReference type="InterPro" id="IPR001110">
    <property type="entry name" value="UPF0012_CS"/>
</dbReference>
<dbReference type="Gene3D" id="3.60.110.10">
    <property type="entry name" value="Carbon-nitrogen hydrolase"/>
    <property type="match status" value="1"/>
</dbReference>
<organism evidence="3 4">
    <name type="scientific">Dissophora globulifera</name>
    <dbReference type="NCBI Taxonomy" id="979702"/>
    <lineage>
        <taxon>Eukaryota</taxon>
        <taxon>Fungi</taxon>
        <taxon>Fungi incertae sedis</taxon>
        <taxon>Mucoromycota</taxon>
        <taxon>Mortierellomycotina</taxon>
        <taxon>Mortierellomycetes</taxon>
        <taxon>Mortierellales</taxon>
        <taxon>Mortierellaceae</taxon>
        <taxon>Dissophora</taxon>
    </lineage>
</organism>
<dbReference type="PANTHER" id="PTHR23088:SF27">
    <property type="entry name" value="DEAMINATED GLUTATHIONE AMIDASE"/>
    <property type="match status" value="1"/>
</dbReference>
<keyword evidence="1" id="KW-0378">Hydrolase</keyword>
<feature type="domain" description="CN hydrolase" evidence="2">
    <location>
        <begin position="4"/>
        <end position="254"/>
    </location>
</feature>
<evidence type="ECO:0000313" key="4">
    <source>
        <dbReference type="Proteomes" id="UP000738325"/>
    </source>
</evidence>
<sequence>MLPFKIAVAQFRGGQSVSANLAACLRLMGQASQQAAKMIFFPEASDFIGNPSEEAWTLAHPLVPAGPFLERICTEAKQLGMWCSVGIHEKSPFPGRLYNTHVLISDQGLIIESYRKIHLFDVDIANGPRLMESQNTVAGDELVAPVSTPIGKVGLGICYDLRFPEMALALRRCGADILTYPSAFTAKTGEAHWEILLRSRAIETQSYVVAAAQVGQHSATRFSYGHAMIVDPWGKVVADCGGSEEGIAIAPIELPILERIRTEMPVLNHRRYDIFSNQ</sequence>
<accession>A0A9P6RS02</accession>
<dbReference type="SUPFAM" id="SSF56317">
    <property type="entry name" value="Carbon-nitrogen hydrolase"/>
    <property type="match status" value="1"/>
</dbReference>
<name>A0A9P6RS02_9FUNG</name>
<dbReference type="EMBL" id="JAAAIP010000185">
    <property type="protein sequence ID" value="KAG0323578.1"/>
    <property type="molecule type" value="Genomic_DNA"/>
</dbReference>
<gene>
    <name evidence="3" type="primary">NIT1</name>
    <name evidence="3" type="ORF">BGZ99_002711</name>
</gene>
<dbReference type="OrthoDB" id="10250282at2759"/>
<dbReference type="Proteomes" id="UP000738325">
    <property type="component" value="Unassembled WGS sequence"/>
</dbReference>
<evidence type="ECO:0000313" key="3">
    <source>
        <dbReference type="EMBL" id="KAG0323578.1"/>
    </source>
</evidence>